<sequence>MLEVESQSHAVINKKKFTATISMSSDDNEFGDFESVPAYHNDESFLFAPDSFDEEENDWGEFVQFNTNTKIAMHVDRDISEPLPLFLFGEEELDVGGGVNLLINEDFERVKTPNGNGSLSGVDLSDFITTLYKQAENEKEEDANKGISLQLNYNDSHLWELKDAFFQHAHANNRSGDGDESHFQSQLVREYVSYENKGSEVTTFYVKLRTYAHSVALGHLSQLEKTLLVVSQSNMIDEAETITKEIQEAREKLKEASGVLEPLEIEDHRLENTVVGELLEHLHHSSLLVFDSAFFLSELIPAAKENIKEAVDLYRHAVWVLLLVSTSGEHQSSYLNVWAIVTSACVTELQHGLKLWNQASHANVDMHILSHPQGKSYFASLVEIFRVSQILRASMKLYKPWILLNGDQTKYISHNLENCMAAWNGYGLKEAVHHAFARDDGTNQVTPTTWKGVEEIVKPVGSMEELFPGNALYNANREYQPVCRLSLLPTKVFDGLKVVDWSGQSYFLPLANLWAN</sequence>
<evidence type="ECO:0000259" key="2">
    <source>
        <dbReference type="Pfam" id="PF25999"/>
    </source>
</evidence>
<accession>A0AA38L1S5</accession>
<evidence type="ECO:0000313" key="3">
    <source>
        <dbReference type="EMBL" id="KAH9308480.1"/>
    </source>
</evidence>
<evidence type="ECO:0000256" key="1">
    <source>
        <dbReference type="SAM" id="Coils"/>
    </source>
</evidence>
<evidence type="ECO:0000313" key="4">
    <source>
        <dbReference type="Proteomes" id="UP000824469"/>
    </source>
</evidence>
<keyword evidence="4" id="KW-1185">Reference proteome</keyword>
<proteinExistence type="predicted"/>
<dbReference type="PANTHER" id="PTHR35701">
    <property type="entry name" value="OS11G0148400 PROTEIN"/>
    <property type="match status" value="1"/>
</dbReference>
<dbReference type="EMBL" id="JAHRHJ020000007">
    <property type="protein sequence ID" value="KAH9308480.1"/>
    <property type="molecule type" value="Genomic_DNA"/>
</dbReference>
<dbReference type="PANTHER" id="PTHR35701:SF1">
    <property type="entry name" value="OS11G0148400 PROTEIN"/>
    <property type="match status" value="1"/>
</dbReference>
<dbReference type="AlphaFoldDB" id="A0AA38L1S5"/>
<feature type="non-terminal residue" evidence="3">
    <location>
        <position position="1"/>
    </location>
</feature>
<dbReference type="Proteomes" id="UP000824469">
    <property type="component" value="Unassembled WGS sequence"/>
</dbReference>
<dbReference type="OMA" id="NANREYQ"/>
<organism evidence="3 4">
    <name type="scientific">Taxus chinensis</name>
    <name type="common">Chinese yew</name>
    <name type="synonym">Taxus wallichiana var. chinensis</name>
    <dbReference type="NCBI Taxonomy" id="29808"/>
    <lineage>
        <taxon>Eukaryota</taxon>
        <taxon>Viridiplantae</taxon>
        <taxon>Streptophyta</taxon>
        <taxon>Embryophyta</taxon>
        <taxon>Tracheophyta</taxon>
        <taxon>Spermatophyta</taxon>
        <taxon>Pinopsida</taxon>
        <taxon>Pinidae</taxon>
        <taxon>Conifers II</taxon>
        <taxon>Cupressales</taxon>
        <taxon>Taxaceae</taxon>
        <taxon>Taxus</taxon>
    </lineage>
</organism>
<dbReference type="Pfam" id="PF25999">
    <property type="entry name" value="SYNRG_C"/>
    <property type="match status" value="1"/>
</dbReference>
<reference evidence="3 4" key="1">
    <citation type="journal article" date="2021" name="Nat. Plants">
        <title>The Taxus genome provides insights into paclitaxel biosynthesis.</title>
        <authorList>
            <person name="Xiong X."/>
            <person name="Gou J."/>
            <person name="Liao Q."/>
            <person name="Li Y."/>
            <person name="Zhou Q."/>
            <person name="Bi G."/>
            <person name="Li C."/>
            <person name="Du R."/>
            <person name="Wang X."/>
            <person name="Sun T."/>
            <person name="Guo L."/>
            <person name="Liang H."/>
            <person name="Lu P."/>
            <person name="Wu Y."/>
            <person name="Zhang Z."/>
            <person name="Ro D.K."/>
            <person name="Shang Y."/>
            <person name="Huang S."/>
            <person name="Yan J."/>
        </authorList>
    </citation>
    <scope>NUCLEOTIDE SEQUENCE [LARGE SCALE GENOMIC DNA]</scope>
    <source>
        <strain evidence="3">Ta-2019</strain>
    </source>
</reference>
<name>A0AA38L1S5_TAXCH</name>
<protein>
    <recommendedName>
        <fullName evidence="2">Synergin gamma C-terminal domain-containing protein</fullName>
    </recommendedName>
</protein>
<feature type="domain" description="Synergin gamma C-terminal" evidence="2">
    <location>
        <begin position="328"/>
        <end position="516"/>
    </location>
</feature>
<dbReference type="InterPro" id="IPR059024">
    <property type="entry name" value="SYNRG_C"/>
</dbReference>
<feature type="coiled-coil region" evidence="1">
    <location>
        <begin position="232"/>
        <end position="266"/>
    </location>
</feature>
<gene>
    <name evidence="3" type="ORF">KI387_036391</name>
</gene>
<keyword evidence="1" id="KW-0175">Coiled coil</keyword>
<comment type="caution">
    <text evidence="3">The sequence shown here is derived from an EMBL/GenBank/DDBJ whole genome shotgun (WGS) entry which is preliminary data.</text>
</comment>